<dbReference type="EMBL" id="CP010803">
    <property type="protein sequence ID" value="AJY46397.1"/>
    <property type="molecule type" value="Genomic_DNA"/>
</dbReference>
<dbReference type="KEGG" id="mey:TM49_13100"/>
<dbReference type="SMART" id="SM00091">
    <property type="entry name" value="PAS"/>
    <property type="match status" value="1"/>
</dbReference>
<dbReference type="Gene3D" id="3.30.565.10">
    <property type="entry name" value="Histidine kinase-like ATPase, C-terminal domain"/>
    <property type="match status" value="1"/>
</dbReference>
<feature type="domain" description="PAS" evidence="1">
    <location>
        <begin position="13"/>
        <end position="83"/>
    </location>
</feature>
<sequence>MSMMNSEAPQNADRQPVVQTINQAPEAVLLVDLDGVIEVANAAAETLFDTEGSELSGYALNSWFAGEDAAHVTEAVARVVADDPGSRLEEVTADMAGAPYRRVRLSIARMRHRNGLCVVLNRVAGAAPVRAKMPRVAEPNFEPEPPMAAATKPQLAPQSTIFAHEPKPAETMKPAATPRAEAAPEADPAHHAQRHFDAVPVSRPEGPAAAPFTPPVAPGRRDIYAEFESVRDRREREHEIPEISPAKCLQEALRQNRPLADSESVTLSAAVDDGGVRVPLDEEALMTLFRTLVERQIVVTPLYCDAGIRLEPAGSGFVARFSDIGRGLSEQELDKLFRQPDLALGISHTGLVEARTAAGRLGLGFDVETAIEGGTAVVLRYER</sequence>
<name>A0A0D5LRM3_MAREN</name>
<dbReference type="Proteomes" id="UP000032611">
    <property type="component" value="Chromosome"/>
</dbReference>
<dbReference type="InterPro" id="IPR013656">
    <property type="entry name" value="PAS_4"/>
</dbReference>
<dbReference type="InterPro" id="IPR000014">
    <property type="entry name" value="PAS"/>
</dbReference>
<dbReference type="SUPFAM" id="SSF55785">
    <property type="entry name" value="PYP-like sensor domain (PAS domain)"/>
    <property type="match status" value="1"/>
</dbReference>
<evidence type="ECO:0000313" key="3">
    <source>
        <dbReference type="Proteomes" id="UP000032611"/>
    </source>
</evidence>
<dbReference type="PATRIC" id="fig|1486262.3.peg.2708"/>
<dbReference type="PROSITE" id="PS50112">
    <property type="entry name" value="PAS"/>
    <property type="match status" value="1"/>
</dbReference>
<dbReference type="Gene3D" id="3.30.450.20">
    <property type="entry name" value="PAS domain"/>
    <property type="match status" value="1"/>
</dbReference>
<gene>
    <name evidence="2" type="ORF">TM49_13100</name>
</gene>
<proteinExistence type="predicted"/>
<organism evidence="2 3">
    <name type="scientific">Martelella endophytica</name>
    <dbReference type="NCBI Taxonomy" id="1486262"/>
    <lineage>
        <taxon>Bacteria</taxon>
        <taxon>Pseudomonadati</taxon>
        <taxon>Pseudomonadota</taxon>
        <taxon>Alphaproteobacteria</taxon>
        <taxon>Hyphomicrobiales</taxon>
        <taxon>Aurantimonadaceae</taxon>
        <taxon>Martelella</taxon>
    </lineage>
</organism>
<evidence type="ECO:0000259" key="1">
    <source>
        <dbReference type="PROSITE" id="PS50112"/>
    </source>
</evidence>
<dbReference type="InterPro" id="IPR036890">
    <property type="entry name" value="HATPase_C_sf"/>
</dbReference>
<dbReference type="Pfam" id="PF08448">
    <property type="entry name" value="PAS_4"/>
    <property type="match status" value="1"/>
</dbReference>
<dbReference type="CDD" id="cd00130">
    <property type="entry name" value="PAS"/>
    <property type="match status" value="1"/>
</dbReference>
<reference evidence="2 3" key="1">
    <citation type="journal article" date="2015" name="Genome Announc.">
        <title>Complete genome sequence of Martelella endophytica YC6887, which has antifungal activity associated with a halophyte.</title>
        <authorList>
            <person name="Khan A."/>
            <person name="Khan H."/>
            <person name="Chung E.J."/>
            <person name="Hossain M.T."/>
            <person name="Chung Y.R."/>
        </authorList>
    </citation>
    <scope>NUCLEOTIDE SEQUENCE [LARGE SCALE GENOMIC DNA]</scope>
    <source>
        <strain evidence="2">YC6887</strain>
    </source>
</reference>
<keyword evidence="3" id="KW-1185">Reference proteome</keyword>
<accession>A0A0D5LRM3</accession>
<dbReference type="InterPro" id="IPR035965">
    <property type="entry name" value="PAS-like_dom_sf"/>
</dbReference>
<dbReference type="STRING" id="1486262.TM49_13100"/>
<dbReference type="HOGENOM" id="CLU_721207_0_0_5"/>
<protein>
    <recommendedName>
        <fullName evidence="1">PAS domain-containing protein</fullName>
    </recommendedName>
</protein>
<dbReference type="AlphaFoldDB" id="A0A0D5LRM3"/>
<evidence type="ECO:0000313" key="2">
    <source>
        <dbReference type="EMBL" id="AJY46397.1"/>
    </source>
</evidence>
<dbReference type="SUPFAM" id="SSF55874">
    <property type="entry name" value="ATPase domain of HSP90 chaperone/DNA topoisomerase II/histidine kinase"/>
    <property type="match status" value="1"/>
</dbReference>